<dbReference type="InterPro" id="IPR009952">
    <property type="entry name" value="Uroplakin-2"/>
</dbReference>
<proteinExistence type="predicted"/>
<gene>
    <name evidence="2" type="ORF">chiPu_0021444</name>
</gene>
<comment type="caution">
    <text evidence="2">The sequence shown here is derived from an EMBL/GenBank/DDBJ whole genome shotgun (WGS) entry which is preliminary data.</text>
</comment>
<dbReference type="STRING" id="137246.A0A401RFE4"/>
<accession>A0A401RFE4</accession>
<dbReference type="PANTHER" id="PTHR17573:SF0">
    <property type="entry name" value="UROPLAKIN-2"/>
    <property type="match status" value="1"/>
</dbReference>
<protein>
    <recommendedName>
        <fullName evidence="4">Uroplakin-2</fullName>
    </recommendedName>
</protein>
<dbReference type="Proteomes" id="UP000287033">
    <property type="component" value="Unassembled WGS sequence"/>
</dbReference>
<organism evidence="2 3">
    <name type="scientific">Chiloscyllium punctatum</name>
    <name type="common">Brownbanded bambooshark</name>
    <name type="synonym">Hemiscyllium punctatum</name>
    <dbReference type="NCBI Taxonomy" id="137246"/>
    <lineage>
        <taxon>Eukaryota</taxon>
        <taxon>Metazoa</taxon>
        <taxon>Chordata</taxon>
        <taxon>Craniata</taxon>
        <taxon>Vertebrata</taxon>
        <taxon>Chondrichthyes</taxon>
        <taxon>Elasmobranchii</taxon>
        <taxon>Galeomorphii</taxon>
        <taxon>Galeoidea</taxon>
        <taxon>Orectolobiformes</taxon>
        <taxon>Hemiscylliidae</taxon>
        <taxon>Chiloscyllium</taxon>
    </lineage>
</organism>
<keyword evidence="1" id="KW-0472">Membrane</keyword>
<dbReference type="Pfam" id="PF07353">
    <property type="entry name" value="Uroplakin_II"/>
    <property type="match status" value="1"/>
</dbReference>
<feature type="non-terminal residue" evidence="2">
    <location>
        <position position="1"/>
    </location>
</feature>
<keyword evidence="1" id="KW-1133">Transmembrane helix</keyword>
<dbReference type="AlphaFoldDB" id="A0A401RFE4"/>
<sequence length="180" mass="19687">ARINFVTVIPLRLNRLDTPIAAFNISLANKADNGIVGSVRSMSAIVNLPQCRFSNQEVMVNVTNNTGGPGPEQKSFDNPICRFKRGLISIVSNANDVRQTLNLGYKLTNLQPNTEYDVVYRIGSEESNPLRIMTSSPMDFNNIDVGFSGRSGAMVVITVLLSIAMVVLIIILIVSVFVRT</sequence>
<evidence type="ECO:0000256" key="1">
    <source>
        <dbReference type="SAM" id="Phobius"/>
    </source>
</evidence>
<evidence type="ECO:0000313" key="2">
    <source>
        <dbReference type="EMBL" id="GCC16855.1"/>
    </source>
</evidence>
<keyword evidence="3" id="KW-1185">Reference proteome</keyword>
<reference evidence="2 3" key="1">
    <citation type="journal article" date="2018" name="Nat. Ecol. Evol.">
        <title>Shark genomes provide insights into elasmobranch evolution and the origin of vertebrates.</title>
        <authorList>
            <person name="Hara Y"/>
            <person name="Yamaguchi K"/>
            <person name="Onimaru K"/>
            <person name="Kadota M"/>
            <person name="Koyanagi M"/>
            <person name="Keeley SD"/>
            <person name="Tatsumi K"/>
            <person name="Tanaka K"/>
            <person name="Motone F"/>
            <person name="Kageyama Y"/>
            <person name="Nozu R"/>
            <person name="Adachi N"/>
            <person name="Nishimura O"/>
            <person name="Nakagawa R"/>
            <person name="Tanegashima C"/>
            <person name="Kiyatake I"/>
            <person name="Matsumoto R"/>
            <person name="Murakumo K"/>
            <person name="Nishida K"/>
            <person name="Terakita A"/>
            <person name="Kuratani S"/>
            <person name="Sato K"/>
            <person name="Hyodo S Kuraku.S."/>
        </authorList>
    </citation>
    <scope>NUCLEOTIDE SEQUENCE [LARGE SCALE GENOMIC DNA]</scope>
</reference>
<evidence type="ECO:0008006" key="4">
    <source>
        <dbReference type="Google" id="ProtNLM"/>
    </source>
</evidence>
<feature type="transmembrane region" description="Helical" evidence="1">
    <location>
        <begin position="153"/>
        <end position="178"/>
    </location>
</feature>
<dbReference type="OMA" id="SFMVPPC"/>
<dbReference type="OrthoDB" id="9947134at2759"/>
<name>A0A401RFE4_CHIPU</name>
<keyword evidence="1" id="KW-0812">Transmembrane</keyword>
<dbReference type="PANTHER" id="PTHR17573">
    <property type="entry name" value="UROPLAKIN II"/>
    <property type="match status" value="1"/>
</dbReference>
<evidence type="ECO:0000313" key="3">
    <source>
        <dbReference type="Proteomes" id="UP000287033"/>
    </source>
</evidence>
<dbReference type="EMBL" id="BEZZ01003929">
    <property type="protein sequence ID" value="GCC16855.1"/>
    <property type="molecule type" value="Genomic_DNA"/>
</dbReference>